<dbReference type="Proteomes" id="UP001597118">
    <property type="component" value="Unassembled WGS sequence"/>
</dbReference>
<dbReference type="InterPro" id="IPR027417">
    <property type="entry name" value="P-loop_NTPase"/>
</dbReference>
<evidence type="ECO:0000313" key="2">
    <source>
        <dbReference type="Proteomes" id="UP001597118"/>
    </source>
</evidence>
<proteinExistence type="predicted"/>
<reference evidence="2" key="1">
    <citation type="journal article" date="2019" name="Int. J. Syst. Evol. Microbiol.">
        <title>The Global Catalogue of Microorganisms (GCM) 10K type strain sequencing project: providing services to taxonomists for standard genome sequencing and annotation.</title>
        <authorList>
            <consortium name="The Broad Institute Genomics Platform"/>
            <consortium name="The Broad Institute Genome Sequencing Center for Infectious Disease"/>
            <person name="Wu L."/>
            <person name="Ma J."/>
        </authorList>
    </citation>
    <scope>NUCLEOTIDE SEQUENCE [LARGE SCALE GENOMIC DNA]</scope>
    <source>
        <strain evidence="2">CCUG 53762</strain>
    </source>
</reference>
<dbReference type="Gene3D" id="3.40.50.300">
    <property type="entry name" value="P-loop containing nucleotide triphosphate hydrolases"/>
    <property type="match status" value="1"/>
</dbReference>
<protein>
    <recommendedName>
        <fullName evidence="3">AAA+ ATPase domain-containing protein</fullName>
    </recommendedName>
</protein>
<sequence length="190" mass="21742">MAKTRDLHYSSLVVGRKGVGKSTYLASVAKKYPKGSKVLIIDVNGSPAYNCFQQITVDQIRNLKSGIVKLIGTPDKDTLIKISQDFRNGLIVFEDCTKYIEGNPRPEIKTFLVDHRMYGCDLIFTFHSLKRVPPFFWEMTAYVTLFKTLETFDTGANRNRIPNFENMLKAYKKVNAHADQRHKITVETMI</sequence>
<organism evidence="1 2">
    <name type="scientific">Pseudopedobacter beijingensis</name>
    <dbReference type="NCBI Taxonomy" id="1207056"/>
    <lineage>
        <taxon>Bacteria</taxon>
        <taxon>Pseudomonadati</taxon>
        <taxon>Bacteroidota</taxon>
        <taxon>Sphingobacteriia</taxon>
        <taxon>Sphingobacteriales</taxon>
        <taxon>Sphingobacteriaceae</taxon>
        <taxon>Pseudopedobacter</taxon>
    </lineage>
</organism>
<dbReference type="RefSeq" id="WP_379664346.1">
    <property type="nucleotide sequence ID" value="NZ_JBHUDG010000051.1"/>
</dbReference>
<name>A0ABW4IGZ4_9SPHI</name>
<evidence type="ECO:0008006" key="3">
    <source>
        <dbReference type="Google" id="ProtNLM"/>
    </source>
</evidence>
<keyword evidence="2" id="KW-1185">Reference proteome</keyword>
<evidence type="ECO:0000313" key="1">
    <source>
        <dbReference type="EMBL" id="MFD1632023.1"/>
    </source>
</evidence>
<dbReference type="EMBL" id="JBHUDG010000051">
    <property type="protein sequence ID" value="MFD1632023.1"/>
    <property type="molecule type" value="Genomic_DNA"/>
</dbReference>
<comment type="caution">
    <text evidence="1">The sequence shown here is derived from an EMBL/GenBank/DDBJ whole genome shotgun (WGS) entry which is preliminary data.</text>
</comment>
<dbReference type="SUPFAM" id="SSF52540">
    <property type="entry name" value="P-loop containing nucleoside triphosphate hydrolases"/>
    <property type="match status" value="1"/>
</dbReference>
<accession>A0ABW4IGZ4</accession>
<gene>
    <name evidence="1" type="ORF">ACFSAH_19280</name>
</gene>